<dbReference type="RefSeq" id="WP_018625132.1">
    <property type="nucleotide sequence ID" value="NZ_BMGO01000002.1"/>
</dbReference>
<evidence type="ECO:0000313" key="14">
    <source>
        <dbReference type="EMBL" id="AUD78083.1"/>
    </source>
</evidence>
<evidence type="ECO:0000256" key="12">
    <source>
        <dbReference type="RuleBase" id="RU003484"/>
    </source>
</evidence>
<keyword evidence="4 10" id="KW-0812">Transmembrane</keyword>
<dbReference type="GO" id="GO:0065002">
    <property type="term" value="P:intracellular protein transmembrane transport"/>
    <property type="evidence" value="ECO:0007669"/>
    <property type="project" value="UniProtKB-UniRule"/>
</dbReference>
<dbReference type="GO" id="GO:0005886">
    <property type="term" value="C:plasma membrane"/>
    <property type="evidence" value="ECO:0007669"/>
    <property type="project" value="UniProtKB-SubCell"/>
</dbReference>
<dbReference type="HAMAP" id="MF_01465">
    <property type="entry name" value="SecY"/>
    <property type="match status" value="1"/>
</dbReference>
<organism evidence="14 15">
    <name type="scientific">Kangiella profundi</name>
    <dbReference type="NCBI Taxonomy" id="1561924"/>
    <lineage>
        <taxon>Bacteria</taxon>
        <taxon>Pseudomonadati</taxon>
        <taxon>Pseudomonadota</taxon>
        <taxon>Gammaproteobacteria</taxon>
        <taxon>Kangiellales</taxon>
        <taxon>Kangiellaceae</taxon>
        <taxon>Kangiella</taxon>
    </lineage>
</organism>
<dbReference type="EMBL" id="CP025120">
    <property type="protein sequence ID" value="AUD78083.1"/>
    <property type="molecule type" value="Genomic_DNA"/>
</dbReference>
<dbReference type="PROSITE" id="PS00756">
    <property type="entry name" value="SECY_2"/>
    <property type="match status" value="1"/>
</dbReference>
<keyword evidence="5 10" id="KW-0653">Protein transport</keyword>
<keyword evidence="6 10" id="KW-1133">Transmembrane helix</keyword>
<feature type="transmembrane region" description="Helical" evidence="10">
    <location>
        <begin position="117"/>
        <end position="138"/>
    </location>
</feature>
<name>A0A2K9ANU5_9GAMM</name>
<gene>
    <name evidence="10" type="primary">secY</name>
    <name evidence="14" type="ORF">CW740_02060</name>
</gene>
<evidence type="ECO:0000256" key="10">
    <source>
        <dbReference type="HAMAP-Rule" id="MF_01465"/>
    </source>
</evidence>
<evidence type="ECO:0000256" key="5">
    <source>
        <dbReference type="ARBA" id="ARBA00022927"/>
    </source>
</evidence>
<keyword evidence="15" id="KW-1185">Reference proteome</keyword>
<accession>A0A2K9ANU5</accession>
<dbReference type="KEGG" id="kpd:CW740_02060"/>
<dbReference type="Gene3D" id="1.10.3370.10">
    <property type="entry name" value="SecY subunit domain"/>
    <property type="match status" value="1"/>
</dbReference>
<dbReference type="NCBIfam" id="TIGR00967">
    <property type="entry name" value="3a0501s007"/>
    <property type="match status" value="1"/>
</dbReference>
<evidence type="ECO:0000256" key="3">
    <source>
        <dbReference type="ARBA" id="ARBA00022448"/>
    </source>
</evidence>
<evidence type="ECO:0000256" key="9">
    <source>
        <dbReference type="ARBA" id="ARBA00039733"/>
    </source>
</evidence>
<dbReference type="InterPro" id="IPR023201">
    <property type="entry name" value="SecY_dom_sf"/>
</dbReference>
<keyword evidence="10" id="KW-1003">Cell membrane</keyword>
<dbReference type="InterPro" id="IPR002208">
    <property type="entry name" value="SecY/SEC61-alpha"/>
</dbReference>
<proteinExistence type="inferred from homology"/>
<feature type="transmembrane region" description="Helical" evidence="10">
    <location>
        <begin position="370"/>
        <end position="390"/>
    </location>
</feature>
<sequence length="446" mass="48991">MALSPQQIAKGGGLSELKQRLLFVLMAIIVFRIGSFIPVPGVDGSVLQAFLENQGGTIFTMFNVFSGGALERASVFALGIMPYISASIIMQILSFVDPRLKEIKKEGESGRRKINQYTRYLTVALATVQAVGMSTQLPGIIPGLVANPDFSFYFIAVVTLVTGTMFLMWLGEQITERGIGNGISIIILVGIVAGFPQAISQIFGQAYDGDRNILGVLVFGIFALAVVYFIVWFERAQRRITINYAKRQQGNKVFAAQSSFLPMKLNMAGVIPAIFASSIVLFPGTLLSWFGSGSGEVTWLTTMAQNLQPGKPVYIMLYAVGIIFFAFFYTALTQNPRDTADNLKKSGAFIPGIRPGQQTAQYLDKVTTRLTFWGALYMTAVCLMPEFLILIFNYPFYFGGTSLLIIVVVAIDFMAQVQAHLMSQQYDSVLKKANLKKQGPSGRVRR</sequence>
<comment type="subunit">
    <text evidence="10">Component of the Sec protein translocase complex. Heterotrimer consisting of SecY, SecE and SecG subunits. The heterotrimers can form oligomers, although 1 heterotrimer is thought to be able to translocate proteins. Interacts with the ribosome. Interacts with SecDF, and other proteins may be involved. Interacts with SecA.</text>
</comment>
<feature type="transmembrane region" description="Helical" evidence="10">
    <location>
        <begin position="182"/>
        <end position="207"/>
    </location>
</feature>
<evidence type="ECO:0000256" key="13">
    <source>
        <dbReference type="RuleBase" id="RU004349"/>
    </source>
</evidence>
<keyword evidence="7 10" id="KW-0811">Translocation</keyword>
<evidence type="ECO:0000256" key="7">
    <source>
        <dbReference type="ARBA" id="ARBA00023010"/>
    </source>
</evidence>
<feature type="transmembrane region" description="Helical" evidence="10">
    <location>
        <begin position="75"/>
        <end position="96"/>
    </location>
</feature>
<dbReference type="PRINTS" id="PR00303">
    <property type="entry name" value="SECYTRNLCASE"/>
</dbReference>
<keyword evidence="3 10" id="KW-0813">Transport</keyword>
<comment type="function">
    <text evidence="10 11">The central subunit of the protein translocation channel SecYEG. Consists of two halves formed by TMs 1-5 and 6-10. These two domains form a lateral gate at the front which open onto the bilayer between TMs 2 and 7, and are clamped together by SecE at the back. The channel is closed by both a pore ring composed of hydrophobic SecY resides and a short helix (helix 2A) on the extracellular side of the membrane which forms a plug. The plug probably moves laterally to allow the channel to open. The ring and the pore may move independently.</text>
</comment>
<evidence type="ECO:0000256" key="2">
    <source>
        <dbReference type="ARBA" id="ARBA00005751"/>
    </source>
</evidence>
<dbReference type="FunFam" id="1.10.3370.10:FF:000001">
    <property type="entry name" value="Preprotein translocase subunit SecY"/>
    <property type="match status" value="1"/>
</dbReference>
<dbReference type="GO" id="GO:0043952">
    <property type="term" value="P:protein transport by the Sec complex"/>
    <property type="evidence" value="ECO:0007669"/>
    <property type="project" value="UniProtKB-UniRule"/>
</dbReference>
<feature type="transmembrane region" description="Helical" evidence="10">
    <location>
        <begin position="150"/>
        <end position="170"/>
    </location>
</feature>
<dbReference type="Pfam" id="PF00344">
    <property type="entry name" value="SecY"/>
    <property type="match status" value="1"/>
</dbReference>
<evidence type="ECO:0000256" key="6">
    <source>
        <dbReference type="ARBA" id="ARBA00022989"/>
    </source>
</evidence>
<dbReference type="GO" id="GO:0006605">
    <property type="term" value="P:protein targeting"/>
    <property type="evidence" value="ECO:0007669"/>
    <property type="project" value="UniProtKB-UniRule"/>
</dbReference>
<keyword evidence="8 10" id="KW-0472">Membrane</keyword>
<dbReference type="PANTHER" id="PTHR10906">
    <property type="entry name" value="SECY/SEC61-ALPHA FAMILY MEMBER"/>
    <property type="match status" value="1"/>
</dbReference>
<dbReference type="PIRSF" id="PIRSF004557">
    <property type="entry name" value="SecY"/>
    <property type="match status" value="1"/>
</dbReference>
<evidence type="ECO:0000256" key="4">
    <source>
        <dbReference type="ARBA" id="ARBA00022692"/>
    </source>
</evidence>
<evidence type="ECO:0000256" key="8">
    <source>
        <dbReference type="ARBA" id="ARBA00023136"/>
    </source>
</evidence>
<dbReference type="AlphaFoldDB" id="A0A2K9ANU5"/>
<evidence type="ECO:0000313" key="15">
    <source>
        <dbReference type="Proteomes" id="UP000232693"/>
    </source>
</evidence>
<feature type="transmembrane region" description="Helical" evidence="10">
    <location>
        <begin position="396"/>
        <end position="415"/>
    </location>
</feature>
<feature type="transmembrane region" description="Helical" evidence="10">
    <location>
        <begin position="21"/>
        <end position="39"/>
    </location>
</feature>
<dbReference type="Proteomes" id="UP000232693">
    <property type="component" value="Chromosome"/>
</dbReference>
<evidence type="ECO:0000256" key="11">
    <source>
        <dbReference type="RuleBase" id="RU000537"/>
    </source>
</evidence>
<comment type="similarity">
    <text evidence="2 10 13">Belongs to the SecY/SEC61-alpha family.</text>
</comment>
<dbReference type="InterPro" id="IPR030659">
    <property type="entry name" value="SecY_CS"/>
</dbReference>
<dbReference type="PROSITE" id="PS00755">
    <property type="entry name" value="SECY_1"/>
    <property type="match status" value="1"/>
</dbReference>
<feature type="transmembrane region" description="Helical" evidence="10">
    <location>
        <begin position="213"/>
        <end position="233"/>
    </location>
</feature>
<dbReference type="InterPro" id="IPR026593">
    <property type="entry name" value="SecY"/>
</dbReference>
<comment type="subcellular location">
    <subcellularLocation>
        <location evidence="10">Cell membrane</location>
        <topology evidence="10">Multi-pass membrane protein</topology>
    </subcellularLocation>
    <subcellularLocation>
        <location evidence="1 12">Membrane</location>
        <topology evidence="1 12">Multi-pass membrane protein</topology>
    </subcellularLocation>
</comment>
<dbReference type="OrthoDB" id="9809248at2"/>
<evidence type="ECO:0000256" key="1">
    <source>
        <dbReference type="ARBA" id="ARBA00004141"/>
    </source>
</evidence>
<feature type="transmembrane region" description="Helical" evidence="10">
    <location>
        <begin position="312"/>
        <end position="332"/>
    </location>
</feature>
<dbReference type="SUPFAM" id="SSF103491">
    <property type="entry name" value="Preprotein translocase SecY subunit"/>
    <property type="match status" value="1"/>
</dbReference>
<feature type="transmembrane region" description="Helical" evidence="10">
    <location>
        <begin position="270"/>
        <end position="292"/>
    </location>
</feature>
<reference evidence="14 15" key="1">
    <citation type="submission" date="2017-12" db="EMBL/GenBank/DDBJ databases">
        <title>Kangiella profundi FT102 completed genome.</title>
        <authorList>
            <person name="Xu J."/>
            <person name="Wang J."/>
            <person name="Lu Y."/>
        </authorList>
    </citation>
    <scope>NUCLEOTIDE SEQUENCE [LARGE SCALE GENOMIC DNA]</scope>
    <source>
        <strain evidence="14 15">FT102</strain>
    </source>
</reference>
<protein>
    <recommendedName>
        <fullName evidence="9 10">Protein translocase subunit SecY</fullName>
    </recommendedName>
</protein>